<evidence type="ECO:0000256" key="1">
    <source>
        <dbReference type="SAM" id="MobiDB-lite"/>
    </source>
</evidence>
<gene>
    <name evidence="2" type="ORF">CLIM01_14838</name>
</gene>
<accession>A0ABQ9P7D4</accession>
<organism evidence="2 3">
    <name type="scientific">Colletotrichum limetticola</name>
    <dbReference type="NCBI Taxonomy" id="1209924"/>
    <lineage>
        <taxon>Eukaryota</taxon>
        <taxon>Fungi</taxon>
        <taxon>Dikarya</taxon>
        <taxon>Ascomycota</taxon>
        <taxon>Pezizomycotina</taxon>
        <taxon>Sordariomycetes</taxon>
        <taxon>Hypocreomycetidae</taxon>
        <taxon>Glomerellales</taxon>
        <taxon>Glomerellaceae</taxon>
        <taxon>Colletotrichum</taxon>
        <taxon>Colletotrichum acutatum species complex</taxon>
    </lineage>
</organism>
<name>A0ABQ9P7D4_9PEZI</name>
<protein>
    <submittedName>
        <fullName evidence="2">Uncharacterized protein</fullName>
    </submittedName>
</protein>
<dbReference type="Proteomes" id="UP001169217">
    <property type="component" value="Unassembled WGS sequence"/>
</dbReference>
<reference evidence="2" key="1">
    <citation type="submission" date="2023-04" db="EMBL/GenBank/DDBJ databases">
        <title>Colletotrichum limetticola genome sequence.</title>
        <authorList>
            <person name="Baroncelli R."/>
        </authorList>
    </citation>
    <scope>NUCLEOTIDE SEQUENCE</scope>
    <source>
        <strain evidence="2">KLA-Anderson</strain>
    </source>
</reference>
<evidence type="ECO:0000313" key="2">
    <source>
        <dbReference type="EMBL" id="KAK0367806.1"/>
    </source>
</evidence>
<feature type="region of interest" description="Disordered" evidence="1">
    <location>
        <begin position="15"/>
        <end position="46"/>
    </location>
</feature>
<proteinExistence type="predicted"/>
<evidence type="ECO:0000313" key="3">
    <source>
        <dbReference type="Proteomes" id="UP001169217"/>
    </source>
</evidence>
<dbReference type="EMBL" id="JARUPT010001077">
    <property type="protein sequence ID" value="KAK0367806.1"/>
    <property type="molecule type" value="Genomic_DNA"/>
</dbReference>
<keyword evidence="3" id="KW-1185">Reference proteome</keyword>
<sequence>MPSHGIYTQNCYSKSSASLENGGTDIEESTPEEAARASHSSSATEGQSIINDEAHRSQDNVVECSKQLFHGIAESEQPMAVEVAVTGDRNNFRSILAISTLLEHSYIVAAAVIRLGLQRIPLPPPLKAVCYYTPFGLLAPTHFVTMTIRGTEPGNPCFKANVAVLDMAIDWQGVSIFIGEGLRSKAMAAIVEARHLRRLASVGLPLPRTIADIEVDEHSANVHPEIEHDGATLDQSSPNLYYVGPRDTNRLCPPTPATAPSRSISRIDAAGSPDTPLRTRVSSEPTSFELDALSRCSREAQGDRGMECLSHDGHGATCHKVHLTSGIDCSSSIKEMNRS</sequence>
<comment type="caution">
    <text evidence="2">The sequence shown here is derived from an EMBL/GenBank/DDBJ whole genome shotgun (WGS) entry which is preliminary data.</text>
</comment>